<evidence type="ECO:0008006" key="5">
    <source>
        <dbReference type="Google" id="ProtNLM"/>
    </source>
</evidence>
<keyword evidence="2" id="KW-0732">Signal</keyword>
<feature type="compositionally biased region" description="Low complexity" evidence="1">
    <location>
        <begin position="280"/>
        <end position="293"/>
    </location>
</feature>
<dbReference type="CTD" id="6618"/>
<dbReference type="GO" id="GO:0016251">
    <property type="term" value="F:RNA polymerase II general transcription initiation factor activity"/>
    <property type="evidence" value="ECO:0007669"/>
    <property type="project" value="InterPro"/>
</dbReference>
<evidence type="ECO:0000256" key="1">
    <source>
        <dbReference type="SAM" id="MobiDB-lite"/>
    </source>
</evidence>
<feature type="compositionally biased region" description="Low complexity" evidence="1">
    <location>
        <begin position="221"/>
        <end position="236"/>
    </location>
</feature>
<dbReference type="Proteomes" id="UP000694397">
    <property type="component" value="Chromosome 13"/>
</dbReference>
<dbReference type="InterPro" id="IPR021281">
    <property type="entry name" value="SNAPC2"/>
</dbReference>
<evidence type="ECO:0000313" key="3">
    <source>
        <dbReference type="Ensembl" id="ENSSFOP00015016564.1"/>
    </source>
</evidence>
<dbReference type="GO" id="GO:0016604">
    <property type="term" value="C:nuclear body"/>
    <property type="evidence" value="ECO:0007669"/>
    <property type="project" value="TreeGrafter"/>
</dbReference>
<reference evidence="3" key="2">
    <citation type="submission" date="2025-08" db="UniProtKB">
        <authorList>
            <consortium name="Ensembl"/>
        </authorList>
    </citation>
    <scope>IDENTIFICATION</scope>
</reference>
<dbReference type="OrthoDB" id="5990578at2759"/>
<dbReference type="AlphaFoldDB" id="A0A8C9V2Y8"/>
<organism evidence="3 4">
    <name type="scientific">Scleropages formosus</name>
    <name type="common">Asian bonytongue</name>
    <name type="synonym">Osteoglossum formosum</name>
    <dbReference type="NCBI Taxonomy" id="113540"/>
    <lineage>
        <taxon>Eukaryota</taxon>
        <taxon>Metazoa</taxon>
        <taxon>Chordata</taxon>
        <taxon>Craniata</taxon>
        <taxon>Vertebrata</taxon>
        <taxon>Euteleostomi</taxon>
        <taxon>Actinopterygii</taxon>
        <taxon>Neopterygii</taxon>
        <taxon>Teleostei</taxon>
        <taxon>Osteoglossocephala</taxon>
        <taxon>Osteoglossomorpha</taxon>
        <taxon>Osteoglossiformes</taxon>
        <taxon>Osteoglossidae</taxon>
        <taxon>Scleropages</taxon>
    </lineage>
</organism>
<dbReference type="RefSeq" id="XP_018588969.1">
    <property type="nucleotide sequence ID" value="XM_018733453.2"/>
</dbReference>
<dbReference type="Ensembl" id="ENSSFOT00015016752.2">
    <property type="protein sequence ID" value="ENSSFOP00015016564.1"/>
    <property type="gene ID" value="ENSSFOG00015010693.2"/>
</dbReference>
<evidence type="ECO:0000256" key="2">
    <source>
        <dbReference type="SAM" id="SignalP"/>
    </source>
</evidence>
<name>A0A8C9V2Y8_SCLFO</name>
<reference evidence="3" key="3">
    <citation type="submission" date="2025-09" db="UniProtKB">
        <authorList>
            <consortium name="Ensembl"/>
        </authorList>
    </citation>
    <scope>IDENTIFICATION</scope>
</reference>
<protein>
    <recommendedName>
        <fullName evidence="5">snRNA-activating protein complex subunit 2-like</fullName>
    </recommendedName>
</protein>
<accession>A0A8C9V2Y8</accession>
<proteinExistence type="predicted"/>
<dbReference type="Pfam" id="PF11035">
    <property type="entry name" value="SNAPC2"/>
    <property type="match status" value="1"/>
</dbReference>
<keyword evidence="4" id="KW-1185">Reference proteome</keyword>
<dbReference type="PANTHER" id="PTHR15132">
    <property type="entry name" value="SNRNA-ACTIVATING PROTEIN COMPLEX SUBUNIT 2"/>
    <property type="match status" value="1"/>
</dbReference>
<dbReference type="GO" id="GO:0009301">
    <property type="term" value="P:snRNA transcription"/>
    <property type="evidence" value="ECO:0007669"/>
    <property type="project" value="InterPro"/>
</dbReference>
<feature type="chain" id="PRO_5034284346" description="snRNA-activating protein complex subunit 2-like" evidence="2">
    <location>
        <begin position="19"/>
        <end position="553"/>
    </location>
</feature>
<dbReference type="GeneTree" id="ENSGT00390000017407"/>
<reference evidence="3 4" key="1">
    <citation type="submission" date="2019-04" db="EMBL/GenBank/DDBJ databases">
        <authorList>
            <consortium name="Wellcome Sanger Institute Data Sharing"/>
        </authorList>
    </citation>
    <scope>NUCLEOTIDE SEQUENCE [LARGE SCALE GENOMIC DNA]</scope>
</reference>
<dbReference type="GeneID" id="108923009"/>
<feature type="signal peptide" evidence="2">
    <location>
        <begin position="1"/>
        <end position="18"/>
    </location>
</feature>
<feature type="region of interest" description="Disordered" evidence="1">
    <location>
        <begin position="397"/>
        <end position="465"/>
    </location>
</feature>
<sequence>MQFRLLLFTHTVLWSVEGNLITGRTCKHGCVLGDTALFAVKKPGCINYQLNSHCLMIYQYMQQFRVISELFPMVWFQISSFLEFLKGRVGRCVVHRVWSQKREERKEKVPIQLWSDLAKTMVGSLEEAISSAFSQVLVIGATEPCSLLHSDPPHHISISELTESSLHTILPKPKITSTSNDKLRTMGPSNGAEPPPKDPLQGTAVVAVTPSTHQLSPTLVSSGPSEESESIISPSPAHANQPAADQNHLKKKPSSSPQPDPPVQEGTNTGFEGPSQRDTSSSQLPASAQQPSQNKPKEKDYIVNFENIYHFLNALNKKAKEPILTPMESAVVLDLLLSLPEELRLLDCQALQSHLRQVYMRLTATAEATHGKQRPCSLSPALCHTPSGIKVPKQELTSHLDSGQTDISEDADNRSIHHLGNGDDCSLEKQINTGDRDKDGSVDLSEANQRDESMELNSSESPNAPAAIVNQSGECVFSSNKTVAMQNLADAESSLASPSLGPGAGQKADWSTVGLCPLNPFMIPLKLLARSAMIPVVADDSQLACPTVDAASD</sequence>
<feature type="region of interest" description="Disordered" evidence="1">
    <location>
        <begin position="169"/>
        <end position="202"/>
    </location>
</feature>
<dbReference type="RefSeq" id="XP_018588968.1">
    <property type="nucleotide sequence ID" value="XM_018733452.2"/>
</dbReference>
<dbReference type="KEGG" id="sfm:108923009"/>
<gene>
    <name evidence="3" type="primary">snapc2</name>
</gene>
<feature type="region of interest" description="Disordered" evidence="1">
    <location>
        <begin position="214"/>
        <end position="298"/>
    </location>
</feature>
<dbReference type="PANTHER" id="PTHR15132:SF1">
    <property type="entry name" value="SNRNA-ACTIVATING PROTEIN COMPLEX SUBUNIT 2"/>
    <property type="match status" value="1"/>
</dbReference>
<evidence type="ECO:0000313" key="4">
    <source>
        <dbReference type="Proteomes" id="UP000694397"/>
    </source>
</evidence>